<dbReference type="EC" id="2.7.13.3" evidence="3"/>
<dbReference type="SMART" id="SM00388">
    <property type="entry name" value="HisKA"/>
    <property type="match status" value="1"/>
</dbReference>
<dbReference type="InterPro" id="IPR003661">
    <property type="entry name" value="HisK_dim/P_dom"/>
</dbReference>
<feature type="transmembrane region" description="Helical" evidence="8">
    <location>
        <begin position="12"/>
        <end position="35"/>
    </location>
</feature>
<dbReference type="SUPFAM" id="SSF55874">
    <property type="entry name" value="ATPase domain of HSP90 chaperone/DNA topoisomerase II/histidine kinase"/>
    <property type="match status" value="1"/>
</dbReference>
<comment type="catalytic activity">
    <reaction evidence="1">
        <text>ATP + protein L-histidine = ADP + protein N-phospho-L-histidine.</text>
        <dbReference type="EC" id="2.7.13.3"/>
    </reaction>
</comment>
<evidence type="ECO:0000256" key="7">
    <source>
        <dbReference type="ARBA" id="ARBA00023012"/>
    </source>
</evidence>
<dbReference type="InterPro" id="IPR005467">
    <property type="entry name" value="His_kinase_dom"/>
</dbReference>
<evidence type="ECO:0000256" key="2">
    <source>
        <dbReference type="ARBA" id="ARBA00004370"/>
    </source>
</evidence>
<dbReference type="Proteomes" id="UP000007177">
    <property type="component" value="Chromosome"/>
</dbReference>
<feature type="transmembrane region" description="Helical" evidence="8">
    <location>
        <begin position="156"/>
        <end position="180"/>
    </location>
</feature>
<evidence type="ECO:0000259" key="9">
    <source>
        <dbReference type="PROSITE" id="PS50109"/>
    </source>
</evidence>
<organism evidence="10 11">
    <name type="scientific">Acetobacterium woodii (strain ATCC 29683 / DSM 1030 / JCM 2381 / KCTC 1655 / WB1)</name>
    <dbReference type="NCBI Taxonomy" id="931626"/>
    <lineage>
        <taxon>Bacteria</taxon>
        <taxon>Bacillati</taxon>
        <taxon>Bacillota</taxon>
        <taxon>Clostridia</taxon>
        <taxon>Eubacteriales</taxon>
        <taxon>Eubacteriaceae</taxon>
        <taxon>Acetobacterium</taxon>
    </lineage>
</organism>
<proteinExistence type="predicted"/>
<keyword evidence="7" id="KW-0902">Two-component regulatory system</keyword>
<keyword evidence="8" id="KW-0812">Transmembrane</keyword>
<dbReference type="InterPro" id="IPR036097">
    <property type="entry name" value="HisK_dim/P_sf"/>
</dbReference>
<keyword evidence="8" id="KW-1133">Transmembrane helix</keyword>
<accession>H6LEX6</accession>
<evidence type="ECO:0000256" key="3">
    <source>
        <dbReference type="ARBA" id="ARBA00012438"/>
    </source>
</evidence>
<evidence type="ECO:0000256" key="1">
    <source>
        <dbReference type="ARBA" id="ARBA00000085"/>
    </source>
</evidence>
<keyword evidence="4" id="KW-0597">Phosphoprotein</keyword>
<sequence>MKSLRKIITRSILLTAIIALLLVFINMVFTFNWLIKYSGDQTHKYSISDISDGLINTNGVYSLNGAALKLMTEQYAWAMLINKDGDVIWDQNLPEDIPRHYTITDVASFSRWYLNDYPVSVWTHPDGLLVSGDPKNSIWKYNITSTEDTISHVPGYIIGFFILNVLTALALALFMGLWLFRKLKPIYNGITELPQKKLLQLPVNGVTGEVARILNETSVILNQQDKKLSDRDQARTEWIAGVSHDIRTPLSMVMGYASELEENPHLPPAEQDQVRIIRQQSQRIKSLISDLNLASKLEYKAQPIELVKTSPAALVRNVAVDYLNNGLDDPYTLSVEVSEAANDPILHCDKALIHRALTNLIDNSLRHNPSGCTIQLSAGKSIDGWVIKVRDNGQGYPPELLNNLDTSSEPLLLGNHGLGLLIVRRIMKIHGGKAIFENIPTGGCIASLLFMQSHA</sequence>
<evidence type="ECO:0000256" key="6">
    <source>
        <dbReference type="ARBA" id="ARBA00022777"/>
    </source>
</evidence>
<dbReference type="STRING" id="931626.Awo_c00680"/>
<feature type="domain" description="Histidine kinase" evidence="9">
    <location>
        <begin position="241"/>
        <end position="454"/>
    </location>
</feature>
<dbReference type="InterPro" id="IPR003594">
    <property type="entry name" value="HATPase_dom"/>
</dbReference>
<dbReference type="HOGENOM" id="CLU_000445_89_26_9"/>
<dbReference type="PRINTS" id="PR00344">
    <property type="entry name" value="BCTRLSENSOR"/>
</dbReference>
<dbReference type="PROSITE" id="PS50109">
    <property type="entry name" value="HIS_KIN"/>
    <property type="match status" value="1"/>
</dbReference>
<dbReference type="Pfam" id="PF02518">
    <property type="entry name" value="HATPase_c"/>
    <property type="match status" value="1"/>
</dbReference>
<dbReference type="RefSeq" id="WP_014354486.1">
    <property type="nucleotide sequence ID" value="NC_016894.1"/>
</dbReference>
<dbReference type="CDD" id="cd00075">
    <property type="entry name" value="HATPase"/>
    <property type="match status" value="1"/>
</dbReference>
<dbReference type="Pfam" id="PF00512">
    <property type="entry name" value="HisKA"/>
    <property type="match status" value="1"/>
</dbReference>
<dbReference type="PANTHER" id="PTHR45453">
    <property type="entry name" value="PHOSPHATE REGULON SENSOR PROTEIN PHOR"/>
    <property type="match status" value="1"/>
</dbReference>
<dbReference type="OrthoDB" id="368131at2"/>
<keyword evidence="5 10" id="KW-0808">Transferase</keyword>
<dbReference type="SMART" id="SM00387">
    <property type="entry name" value="HATPase_c"/>
    <property type="match status" value="1"/>
</dbReference>
<keyword evidence="11" id="KW-1185">Reference proteome</keyword>
<dbReference type="Gene3D" id="3.30.565.10">
    <property type="entry name" value="Histidine kinase-like ATPase, C-terminal domain"/>
    <property type="match status" value="1"/>
</dbReference>
<dbReference type="InterPro" id="IPR004358">
    <property type="entry name" value="Sig_transdc_His_kin-like_C"/>
</dbReference>
<dbReference type="Gene3D" id="1.10.287.130">
    <property type="match status" value="1"/>
</dbReference>
<reference evidence="10 11" key="2">
    <citation type="journal article" date="2012" name="PLoS ONE">
        <title>An ancient pathway combining carbon dioxide fixation with the generation and utilization of a sodium ion gradient for ATP synthesis.</title>
        <authorList>
            <person name="Poehlein A."/>
            <person name="Schmidt S."/>
            <person name="Kaster A.K."/>
            <person name="Goenrich M."/>
            <person name="Vollmers J."/>
            <person name="Thurmer A."/>
            <person name="Bertsch J."/>
            <person name="Schuchmann K."/>
            <person name="Voigt B."/>
            <person name="Hecker M."/>
            <person name="Daniel R."/>
            <person name="Thauer R.K."/>
            <person name="Gottschalk G."/>
            <person name="Muller V."/>
        </authorList>
    </citation>
    <scope>NUCLEOTIDE SEQUENCE [LARGE SCALE GENOMIC DNA]</scope>
    <source>
        <strain evidence="11">ATCC 29683 / DSM 1030 / JCM 2381 / KCTC 1655 / WB1</strain>
    </source>
</reference>
<evidence type="ECO:0000256" key="8">
    <source>
        <dbReference type="SAM" id="Phobius"/>
    </source>
</evidence>
<evidence type="ECO:0000313" key="10">
    <source>
        <dbReference type="EMBL" id="AFA46882.1"/>
    </source>
</evidence>
<dbReference type="GO" id="GO:0016036">
    <property type="term" value="P:cellular response to phosphate starvation"/>
    <property type="evidence" value="ECO:0007669"/>
    <property type="project" value="TreeGrafter"/>
</dbReference>
<dbReference type="GO" id="GO:0004721">
    <property type="term" value="F:phosphoprotein phosphatase activity"/>
    <property type="evidence" value="ECO:0007669"/>
    <property type="project" value="TreeGrafter"/>
</dbReference>
<keyword evidence="6 10" id="KW-0418">Kinase</keyword>
<dbReference type="InterPro" id="IPR036890">
    <property type="entry name" value="HATPase_C_sf"/>
</dbReference>
<dbReference type="SUPFAM" id="SSF47384">
    <property type="entry name" value="Homodimeric domain of signal transducing histidine kinase"/>
    <property type="match status" value="1"/>
</dbReference>
<reference evidence="11" key="1">
    <citation type="submission" date="2011-07" db="EMBL/GenBank/DDBJ databases">
        <title>Complete genome sequence of Acetobacterium woodii.</title>
        <authorList>
            <person name="Poehlein A."/>
            <person name="Schmidt S."/>
            <person name="Kaster A.-K."/>
            <person name="Goenrich M."/>
            <person name="Vollmers J."/>
            <person name="Thuermer A."/>
            <person name="Gottschalk G."/>
            <person name="Thauer R.K."/>
            <person name="Daniel R."/>
            <person name="Mueller V."/>
        </authorList>
    </citation>
    <scope>NUCLEOTIDE SEQUENCE [LARGE SCALE GENOMIC DNA]</scope>
    <source>
        <strain evidence="11">ATCC 29683 / DSM 1030 / JCM 2381 / KCTC 1655 / WB1</strain>
    </source>
</reference>
<name>H6LEX6_ACEWD</name>
<dbReference type="EMBL" id="CP002987">
    <property type="protein sequence ID" value="AFA46882.1"/>
    <property type="molecule type" value="Genomic_DNA"/>
</dbReference>
<dbReference type="eggNOG" id="COG2205">
    <property type="taxonomic scope" value="Bacteria"/>
</dbReference>
<evidence type="ECO:0000256" key="4">
    <source>
        <dbReference type="ARBA" id="ARBA00022553"/>
    </source>
</evidence>
<dbReference type="KEGG" id="awo:Awo_c00680"/>
<dbReference type="AlphaFoldDB" id="H6LEX6"/>
<dbReference type="GO" id="GO:0005886">
    <property type="term" value="C:plasma membrane"/>
    <property type="evidence" value="ECO:0007669"/>
    <property type="project" value="TreeGrafter"/>
</dbReference>
<dbReference type="PANTHER" id="PTHR45453:SF1">
    <property type="entry name" value="PHOSPHATE REGULON SENSOR PROTEIN PHOR"/>
    <property type="match status" value="1"/>
</dbReference>
<keyword evidence="8" id="KW-0472">Membrane</keyword>
<evidence type="ECO:0000313" key="11">
    <source>
        <dbReference type="Proteomes" id="UP000007177"/>
    </source>
</evidence>
<evidence type="ECO:0000256" key="5">
    <source>
        <dbReference type="ARBA" id="ARBA00022679"/>
    </source>
</evidence>
<comment type="subcellular location">
    <subcellularLocation>
        <location evidence="2">Membrane</location>
    </subcellularLocation>
</comment>
<gene>
    <name evidence="10" type="ordered locus">Awo_c00680</name>
</gene>
<dbReference type="CDD" id="cd00082">
    <property type="entry name" value="HisKA"/>
    <property type="match status" value="1"/>
</dbReference>
<dbReference type="GO" id="GO:0000155">
    <property type="term" value="F:phosphorelay sensor kinase activity"/>
    <property type="evidence" value="ECO:0007669"/>
    <property type="project" value="InterPro"/>
</dbReference>
<dbReference type="InterPro" id="IPR050351">
    <property type="entry name" value="BphY/WalK/GraS-like"/>
</dbReference>
<protein>
    <recommendedName>
        <fullName evidence="3">histidine kinase</fullName>
        <ecNumber evidence="3">2.7.13.3</ecNumber>
    </recommendedName>
</protein>